<accession>A0A9P1I3H4</accession>
<evidence type="ECO:0000313" key="2">
    <source>
        <dbReference type="Proteomes" id="UP001152747"/>
    </source>
</evidence>
<dbReference type="EMBL" id="CANHGI010000001">
    <property type="protein sequence ID" value="CAI5437532.1"/>
    <property type="molecule type" value="Genomic_DNA"/>
</dbReference>
<dbReference type="Proteomes" id="UP001152747">
    <property type="component" value="Unassembled WGS sequence"/>
</dbReference>
<sequence length="108" mass="12193">MACLSHDDQIGEDDKKCYPYFQIESGKSKEIELKKGKFMKKKLGKEDDPTAVGKILPITLFHMNSWTGTKSGKEPFEMTQNVGLLCKEIFKMEVAVSFGNVFLIANLK</sequence>
<evidence type="ECO:0000313" key="1">
    <source>
        <dbReference type="EMBL" id="CAI5437532.1"/>
    </source>
</evidence>
<reference evidence="1" key="1">
    <citation type="submission" date="2022-11" db="EMBL/GenBank/DDBJ databases">
        <authorList>
            <person name="Kikuchi T."/>
        </authorList>
    </citation>
    <scope>NUCLEOTIDE SEQUENCE</scope>
    <source>
        <strain evidence="1">PS1010</strain>
    </source>
</reference>
<organism evidence="1 2">
    <name type="scientific">Caenorhabditis angaria</name>
    <dbReference type="NCBI Taxonomy" id="860376"/>
    <lineage>
        <taxon>Eukaryota</taxon>
        <taxon>Metazoa</taxon>
        <taxon>Ecdysozoa</taxon>
        <taxon>Nematoda</taxon>
        <taxon>Chromadorea</taxon>
        <taxon>Rhabditida</taxon>
        <taxon>Rhabditina</taxon>
        <taxon>Rhabditomorpha</taxon>
        <taxon>Rhabditoidea</taxon>
        <taxon>Rhabditidae</taxon>
        <taxon>Peloderinae</taxon>
        <taxon>Caenorhabditis</taxon>
    </lineage>
</organism>
<dbReference type="OrthoDB" id="5849916at2759"/>
<protein>
    <submittedName>
        <fullName evidence="1">Uncharacterized protein</fullName>
    </submittedName>
</protein>
<proteinExistence type="predicted"/>
<gene>
    <name evidence="1" type="ORF">CAMP_LOCUS169</name>
</gene>
<comment type="caution">
    <text evidence="1">The sequence shown here is derived from an EMBL/GenBank/DDBJ whole genome shotgun (WGS) entry which is preliminary data.</text>
</comment>
<name>A0A9P1I3H4_9PELO</name>
<dbReference type="AlphaFoldDB" id="A0A9P1I3H4"/>
<keyword evidence="2" id="KW-1185">Reference proteome</keyword>